<dbReference type="EMBL" id="CAADFK010000079">
    <property type="protein sequence ID" value="VFK15536.1"/>
    <property type="molecule type" value="Genomic_DNA"/>
</dbReference>
<sequence>MKEERIKKIIEIIEDKPGIENIPGIIFLIAILILFINWKISILIFLVLFYILYLRNKIDKEKERQENYDRIQLDQYHRERKKQLISESFRRISSDSLKQFKSISKHLRNTERFLDQAERDFEEHALSPFWTSIEQATSELSALNDTVLDIRHSSERYEELSKTYEGKPPTFPINMKSIDDMAIASITVDRLKNMVRKAQSNTAFALIYEHRRTNQLLAAGFTNFAQALDGIGHKIASSIGKLEHQIMEIQQGNERIIKDVDKINSTLKQNASNKSAA</sequence>
<keyword evidence="1" id="KW-1133">Transmembrane helix</keyword>
<feature type="transmembrane region" description="Helical" evidence="1">
    <location>
        <begin position="25"/>
        <end position="54"/>
    </location>
</feature>
<accession>A0A450WEP8</accession>
<proteinExistence type="predicted"/>
<evidence type="ECO:0000313" key="2">
    <source>
        <dbReference type="EMBL" id="VFK15536.1"/>
    </source>
</evidence>
<evidence type="ECO:0000256" key="1">
    <source>
        <dbReference type="SAM" id="Phobius"/>
    </source>
</evidence>
<keyword evidence="1" id="KW-0472">Membrane</keyword>
<organism evidence="2">
    <name type="scientific">Candidatus Kentrum sp. LPFa</name>
    <dbReference type="NCBI Taxonomy" id="2126335"/>
    <lineage>
        <taxon>Bacteria</taxon>
        <taxon>Pseudomonadati</taxon>
        <taxon>Pseudomonadota</taxon>
        <taxon>Gammaproteobacteria</taxon>
        <taxon>Candidatus Kentrum</taxon>
    </lineage>
</organism>
<protein>
    <submittedName>
        <fullName evidence="2">Uncharacterized protein</fullName>
    </submittedName>
</protein>
<gene>
    <name evidence="2" type="ORF">BECKLPF1236B_GA0070989_107922</name>
</gene>
<dbReference type="AlphaFoldDB" id="A0A450WEP8"/>
<reference evidence="2" key="1">
    <citation type="submission" date="2019-02" db="EMBL/GenBank/DDBJ databases">
        <authorList>
            <person name="Gruber-Vodicka R. H."/>
            <person name="Seah K. B. B."/>
        </authorList>
    </citation>
    <scope>NUCLEOTIDE SEQUENCE</scope>
    <source>
        <strain evidence="2">BECK_S313</strain>
    </source>
</reference>
<keyword evidence="1" id="KW-0812">Transmembrane</keyword>
<name>A0A450WEP8_9GAMM</name>